<name>A0A7S1L7H2_ALECA</name>
<reference evidence="1" key="1">
    <citation type="submission" date="2021-01" db="EMBL/GenBank/DDBJ databases">
        <authorList>
            <person name="Corre E."/>
            <person name="Pelletier E."/>
            <person name="Niang G."/>
            <person name="Scheremetjew M."/>
            <person name="Finn R."/>
            <person name="Kale V."/>
            <person name="Holt S."/>
            <person name="Cochrane G."/>
            <person name="Meng A."/>
            <person name="Brown T."/>
            <person name="Cohen L."/>
        </authorList>
    </citation>
    <scope>NUCLEOTIDE SEQUENCE</scope>
    <source>
        <strain evidence="1">OF101</strain>
    </source>
</reference>
<protein>
    <submittedName>
        <fullName evidence="1">Uncharacterized protein</fullName>
    </submittedName>
</protein>
<sequence length="265" mass="29154">MVRGSSRVTRPRARTRAAQLLQLSGAALLLLLWTGGQAWSVLPRSPAREVVTGEPAGAAAVAGRRATVGAGLLAILTPGDAARASGGATAGKYSTIPSAKRRFYGRVRQGIYQFLQMEEPIKNGDLENPLVRGFFAKNIIKEKGGEPIPVCMFADCVTKEKRTSRWNDFKVATDLLASAFRYDASDINDNLPQVRLIRAYAKKIEKLKTAILDGDVDKAKSLYKIAKLDLSRYTGMVELKPISSEDYTHEWDTRPQVYCQDNFCV</sequence>
<organism evidence="1">
    <name type="scientific">Alexandrium catenella</name>
    <name type="common">Red tide dinoflagellate</name>
    <name type="synonym">Gonyaulax catenella</name>
    <dbReference type="NCBI Taxonomy" id="2925"/>
    <lineage>
        <taxon>Eukaryota</taxon>
        <taxon>Sar</taxon>
        <taxon>Alveolata</taxon>
        <taxon>Dinophyceae</taxon>
        <taxon>Gonyaulacales</taxon>
        <taxon>Pyrocystaceae</taxon>
        <taxon>Alexandrium</taxon>
    </lineage>
</organism>
<accession>A0A7S1L7H2</accession>
<dbReference type="EMBL" id="HBGE01008572">
    <property type="protein sequence ID" value="CAD9096247.1"/>
    <property type="molecule type" value="Transcribed_RNA"/>
</dbReference>
<gene>
    <name evidence="1" type="ORF">ACAT0790_LOCUS5190</name>
</gene>
<dbReference type="AlphaFoldDB" id="A0A7S1L7H2"/>
<evidence type="ECO:0000313" key="1">
    <source>
        <dbReference type="EMBL" id="CAD9096247.1"/>
    </source>
</evidence>
<proteinExistence type="predicted"/>